<dbReference type="InterPro" id="IPR010640">
    <property type="entry name" value="Low_temperature_requirement_A"/>
</dbReference>
<dbReference type="PANTHER" id="PTHR36840">
    <property type="entry name" value="BLL5714 PROTEIN"/>
    <property type="match status" value="1"/>
</dbReference>
<evidence type="ECO:0000313" key="2">
    <source>
        <dbReference type="EMBL" id="RCW48341.1"/>
    </source>
</evidence>
<evidence type="ECO:0000256" key="1">
    <source>
        <dbReference type="SAM" id="Phobius"/>
    </source>
</evidence>
<feature type="transmembrane region" description="Helical" evidence="1">
    <location>
        <begin position="20"/>
        <end position="41"/>
    </location>
</feature>
<name>A0A368W156_9BACL</name>
<dbReference type="Pfam" id="PF06772">
    <property type="entry name" value="LtrA"/>
    <property type="match status" value="1"/>
</dbReference>
<feature type="transmembrane region" description="Helical" evidence="1">
    <location>
        <begin position="199"/>
        <end position="217"/>
    </location>
</feature>
<reference evidence="2 3" key="1">
    <citation type="submission" date="2018-07" db="EMBL/GenBank/DDBJ databases">
        <title>Genomic Encyclopedia of Type Strains, Phase III (KMG-III): the genomes of soil and plant-associated and newly described type strains.</title>
        <authorList>
            <person name="Whitman W."/>
        </authorList>
    </citation>
    <scope>NUCLEOTIDE SEQUENCE [LARGE SCALE GENOMIC DNA]</scope>
    <source>
        <strain evidence="2 3">CECT 7506</strain>
    </source>
</reference>
<keyword evidence="1" id="KW-1133">Transmembrane helix</keyword>
<dbReference type="AlphaFoldDB" id="A0A368W156"/>
<feature type="transmembrane region" description="Helical" evidence="1">
    <location>
        <begin position="53"/>
        <end position="70"/>
    </location>
</feature>
<feature type="transmembrane region" description="Helical" evidence="1">
    <location>
        <begin position="356"/>
        <end position="372"/>
    </location>
</feature>
<dbReference type="OrthoDB" id="9798526at2"/>
<accession>A0A368W156</accession>
<sequence length="382" mass="42882">MHQLRRGDSEKADMEAKVSYLELFFDLVFVFTITQVAHLVIDAHSLLDVFKALLVLTVIWWMYGGYAWLANNIGTDRFIYRMLMFCGMAGFLIMAISIPSIFRAGGAPFGIAFLLVTIIHILLFKHSPHVTSIKAITYLAPFNFSAALLVLASGILNTWYTWSWWLMVAAVLVILTASFKNQGDNFVINTRHFVERHSLIVLIALGETILSIGLGSSHLIIKFTLFVSIILSLAIVITLWWSYFHMDTILAEDYMLQASLEKRARLAMLAYWHAHLIMISGIVISASGIEVAIKHLNDESVHSFSWYLNGGIALYLVGSAIFRRLVHIGPAGTRLGAAALSLFILMFNAFSWMGTLPMMTIQILVLAGMIVIEQHKYKKFSN</sequence>
<feature type="transmembrane region" description="Helical" evidence="1">
    <location>
        <begin position="334"/>
        <end position="350"/>
    </location>
</feature>
<dbReference type="Proteomes" id="UP000252415">
    <property type="component" value="Unassembled WGS sequence"/>
</dbReference>
<keyword evidence="1" id="KW-0812">Transmembrane</keyword>
<dbReference type="RefSeq" id="WP_114379972.1">
    <property type="nucleotide sequence ID" value="NZ_QPJD01000006.1"/>
</dbReference>
<feature type="transmembrane region" description="Helical" evidence="1">
    <location>
        <begin position="107"/>
        <end position="124"/>
    </location>
</feature>
<comment type="caution">
    <text evidence="2">The sequence shown here is derived from an EMBL/GenBank/DDBJ whole genome shotgun (WGS) entry which is preliminary data.</text>
</comment>
<gene>
    <name evidence="2" type="ORF">DFP97_10641</name>
</gene>
<proteinExistence type="predicted"/>
<feature type="transmembrane region" description="Helical" evidence="1">
    <location>
        <begin position="162"/>
        <end position="179"/>
    </location>
</feature>
<keyword evidence="1" id="KW-0472">Membrane</keyword>
<dbReference type="PANTHER" id="PTHR36840:SF1">
    <property type="entry name" value="BLL5714 PROTEIN"/>
    <property type="match status" value="1"/>
</dbReference>
<organism evidence="2 3">
    <name type="scientific">Paenibacillus prosopidis</name>
    <dbReference type="NCBI Taxonomy" id="630520"/>
    <lineage>
        <taxon>Bacteria</taxon>
        <taxon>Bacillati</taxon>
        <taxon>Bacillota</taxon>
        <taxon>Bacilli</taxon>
        <taxon>Bacillales</taxon>
        <taxon>Paenibacillaceae</taxon>
        <taxon>Paenibacillus</taxon>
    </lineage>
</organism>
<evidence type="ECO:0000313" key="3">
    <source>
        <dbReference type="Proteomes" id="UP000252415"/>
    </source>
</evidence>
<feature type="transmembrane region" description="Helical" evidence="1">
    <location>
        <begin position="82"/>
        <end position="101"/>
    </location>
</feature>
<feature type="transmembrane region" description="Helical" evidence="1">
    <location>
        <begin position="304"/>
        <end position="322"/>
    </location>
</feature>
<protein>
    <submittedName>
        <fullName evidence="2">Low temperature requirement protein LtrA</fullName>
    </submittedName>
</protein>
<feature type="transmembrane region" description="Helical" evidence="1">
    <location>
        <begin position="223"/>
        <end position="243"/>
    </location>
</feature>
<dbReference type="EMBL" id="QPJD01000006">
    <property type="protein sequence ID" value="RCW48341.1"/>
    <property type="molecule type" value="Genomic_DNA"/>
</dbReference>
<feature type="transmembrane region" description="Helical" evidence="1">
    <location>
        <begin position="136"/>
        <end position="156"/>
    </location>
</feature>
<keyword evidence="3" id="KW-1185">Reference proteome</keyword>
<feature type="transmembrane region" description="Helical" evidence="1">
    <location>
        <begin position="264"/>
        <end position="284"/>
    </location>
</feature>